<dbReference type="Pfam" id="PF13041">
    <property type="entry name" value="PPR_2"/>
    <property type="match status" value="2"/>
</dbReference>
<dbReference type="InterPro" id="IPR046960">
    <property type="entry name" value="PPR_At4g14850-like_plant"/>
</dbReference>
<dbReference type="InterPro" id="IPR002885">
    <property type="entry name" value="PPR_rpt"/>
</dbReference>
<proteinExistence type="predicted"/>
<dbReference type="Pfam" id="PF01535">
    <property type="entry name" value="PPR"/>
    <property type="match status" value="3"/>
</dbReference>
<sequence length="604" mass="67550">MSRTRKIRTIVGGTLLSVLDCHEALSLSHVKQIHSIIVTFGLSKDTFLLTKLINFCTLSPQNDLAYATHLFGQIKGPGIHLWNSMIRYFSTSTQQHGSLVCYARMRQDGVFPDKHTFPLLLKAFSKLRNENPLQFYAHIVKFGWESDCFVGNSLISAFVNSGCLDFARQVFAECPQKDVVTWTAIIDGHVRNGCAMGGLRCFVEMISTGMKVDEVTVVSVLSGAGMVRDIWFGRCIHGFYVEQGRVKWDVYVGSALVDMYSKSGYSDDASKVFYGMRIRNVVSWTTLIAGYVQCNRFRDALLVYQEMLMEAIKPNHSTLTSVLTACAQLGAVAQGRWIHGYIYRKNLEINLALGTALIDMYAKCGCLDEALLIFEKLPSKDICTWTAMINGLAMHGDASSSLNFFSNMVKNGIQPNEITFIGVLSACSHGGLVDEGRKFFQSMRHNYHLEPNVDNYGCMVDLLGRAGYLDEARKLIEDMPMKPTPGIWGALFGACMIHKDYKLGEYVGKHLINLQPYHSGRYTLLANLYSRNHRWDAAAHIRKLMKGKGIGKIPGVSWIELNGVIHEFTAFDKSHSESSNIFEILDAVMVQLKPLGCIIDDDDL</sequence>
<dbReference type="NCBIfam" id="TIGR00756">
    <property type="entry name" value="PPR"/>
    <property type="match status" value="3"/>
</dbReference>
<feature type="repeat" description="PPR" evidence="2">
    <location>
        <begin position="381"/>
        <end position="415"/>
    </location>
</feature>
<feature type="repeat" description="PPR" evidence="2">
    <location>
        <begin position="178"/>
        <end position="212"/>
    </location>
</feature>
<dbReference type="PANTHER" id="PTHR47926">
    <property type="entry name" value="PENTATRICOPEPTIDE REPEAT-CONTAINING PROTEIN"/>
    <property type="match status" value="1"/>
</dbReference>
<gene>
    <name evidence="3" type="ORF">HS088_TW03G00343</name>
</gene>
<organism evidence="3 4">
    <name type="scientific">Tripterygium wilfordii</name>
    <name type="common">Thunder God vine</name>
    <dbReference type="NCBI Taxonomy" id="458696"/>
    <lineage>
        <taxon>Eukaryota</taxon>
        <taxon>Viridiplantae</taxon>
        <taxon>Streptophyta</taxon>
        <taxon>Embryophyta</taxon>
        <taxon>Tracheophyta</taxon>
        <taxon>Spermatophyta</taxon>
        <taxon>Magnoliopsida</taxon>
        <taxon>eudicotyledons</taxon>
        <taxon>Gunneridae</taxon>
        <taxon>Pentapetalae</taxon>
        <taxon>rosids</taxon>
        <taxon>fabids</taxon>
        <taxon>Celastrales</taxon>
        <taxon>Celastraceae</taxon>
        <taxon>Tripterygium</taxon>
    </lineage>
</organism>
<dbReference type="GO" id="GO:0009451">
    <property type="term" value="P:RNA modification"/>
    <property type="evidence" value="ECO:0007669"/>
    <property type="project" value="InterPro"/>
</dbReference>
<dbReference type="FunFam" id="1.25.40.10:FF:000184">
    <property type="entry name" value="Pentatricopeptide repeat-containing protein, chloroplastic"/>
    <property type="match status" value="1"/>
</dbReference>
<dbReference type="PANTHER" id="PTHR47926:SF463">
    <property type="entry name" value="PENTATRICOPEPTIDE REPEAT-CONTAINING PROTEIN"/>
    <property type="match status" value="1"/>
</dbReference>
<dbReference type="AlphaFoldDB" id="A0A7J7DV24"/>
<dbReference type="InterPro" id="IPR011990">
    <property type="entry name" value="TPR-like_helical_dom_sf"/>
</dbReference>
<reference evidence="3 4" key="1">
    <citation type="journal article" date="2020" name="Nat. Commun.">
        <title>Genome of Tripterygium wilfordii and identification of cytochrome P450 involved in triptolide biosynthesis.</title>
        <authorList>
            <person name="Tu L."/>
            <person name="Su P."/>
            <person name="Zhang Z."/>
            <person name="Gao L."/>
            <person name="Wang J."/>
            <person name="Hu T."/>
            <person name="Zhou J."/>
            <person name="Zhang Y."/>
            <person name="Zhao Y."/>
            <person name="Liu Y."/>
            <person name="Song Y."/>
            <person name="Tong Y."/>
            <person name="Lu Y."/>
            <person name="Yang J."/>
            <person name="Xu C."/>
            <person name="Jia M."/>
            <person name="Peters R.J."/>
            <person name="Huang L."/>
            <person name="Gao W."/>
        </authorList>
    </citation>
    <scope>NUCLEOTIDE SEQUENCE [LARGE SCALE GENOMIC DNA]</scope>
    <source>
        <strain evidence="4">cv. XIE 37</strain>
        <tissue evidence="3">Leaf</tissue>
    </source>
</reference>
<dbReference type="FunFam" id="1.25.40.10:FF:000436">
    <property type="entry name" value="Pentatricopeptide repeat-containing protein At5g39350 family"/>
    <property type="match status" value="1"/>
</dbReference>
<dbReference type="EMBL" id="JAAARO010000003">
    <property type="protein sequence ID" value="KAF5750014.1"/>
    <property type="molecule type" value="Genomic_DNA"/>
</dbReference>
<dbReference type="Proteomes" id="UP000593562">
    <property type="component" value="Unassembled WGS sequence"/>
</dbReference>
<dbReference type="Gene3D" id="1.25.40.10">
    <property type="entry name" value="Tetratricopeptide repeat domain"/>
    <property type="match status" value="4"/>
</dbReference>
<evidence type="ECO:0000313" key="4">
    <source>
        <dbReference type="Proteomes" id="UP000593562"/>
    </source>
</evidence>
<dbReference type="GO" id="GO:0003723">
    <property type="term" value="F:RNA binding"/>
    <property type="evidence" value="ECO:0007669"/>
    <property type="project" value="InterPro"/>
</dbReference>
<dbReference type="InterPro" id="IPR046848">
    <property type="entry name" value="E_motif"/>
</dbReference>
<dbReference type="InParanoid" id="A0A7J7DV24"/>
<keyword evidence="4" id="KW-1185">Reference proteome</keyword>
<evidence type="ECO:0000256" key="2">
    <source>
        <dbReference type="PROSITE-ProRule" id="PRU00708"/>
    </source>
</evidence>
<keyword evidence="1" id="KW-0677">Repeat</keyword>
<evidence type="ECO:0000256" key="1">
    <source>
        <dbReference type="ARBA" id="ARBA00022737"/>
    </source>
</evidence>
<accession>A0A7J7DV24</accession>
<protein>
    <submittedName>
        <fullName evidence="3">Pentatricopeptide repeat-containing protein</fullName>
    </submittedName>
</protein>
<name>A0A7J7DV24_TRIWF</name>
<comment type="caution">
    <text evidence="3">The sequence shown here is derived from an EMBL/GenBank/DDBJ whole genome shotgun (WGS) entry which is preliminary data.</text>
</comment>
<feature type="repeat" description="PPR" evidence="2">
    <location>
        <begin position="280"/>
        <end position="314"/>
    </location>
</feature>
<evidence type="ECO:0000313" key="3">
    <source>
        <dbReference type="EMBL" id="KAF5750014.1"/>
    </source>
</evidence>
<dbReference type="PROSITE" id="PS51375">
    <property type="entry name" value="PPR"/>
    <property type="match status" value="3"/>
</dbReference>
<dbReference type="Pfam" id="PF20431">
    <property type="entry name" value="E_motif"/>
    <property type="match status" value="1"/>
</dbReference>